<gene>
    <name evidence="1" type="ORF">EC910_101354</name>
</gene>
<sequence length="60" mass="6987">MSELKEAIDILESAFRDVRDRYPATLTNSHGSFPSIMNRTEYLEGLIENALNILWEQEEE</sequence>
<protein>
    <submittedName>
        <fullName evidence="1">Uncharacterized protein</fullName>
    </submittedName>
</protein>
<proteinExistence type="predicted"/>
<reference evidence="1 2" key="1">
    <citation type="submission" date="2019-03" db="EMBL/GenBank/DDBJ databases">
        <title>Above-ground endophytic microbial communities from plants in different locations in the United States.</title>
        <authorList>
            <person name="Frank C."/>
        </authorList>
    </citation>
    <scope>NUCLEOTIDE SEQUENCE [LARGE SCALE GENOMIC DNA]</scope>
    <source>
        <strain evidence="1 2">LP_2_YM</strain>
    </source>
</reference>
<organism evidence="1 2">
    <name type="scientific">Bacillus thuringiensis</name>
    <dbReference type="NCBI Taxonomy" id="1428"/>
    <lineage>
        <taxon>Bacteria</taxon>
        <taxon>Bacillati</taxon>
        <taxon>Bacillota</taxon>
        <taxon>Bacilli</taxon>
        <taxon>Bacillales</taxon>
        <taxon>Bacillaceae</taxon>
        <taxon>Bacillus</taxon>
        <taxon>Bacillus cereus group</taxon>
    </lineage>
</organism>
<evidence type="ECO:0000313" key="1">
    <source>
        <dbReference type="EMBL" id="TCW59724.1"/>
    </source>
</evidence>
<comment type="caution">
    <text evidence="1">The sequence shown here is derived from an EMBL/GenBank/DDBJ whole genome shotgun (WGS) entry which is preliminary data.</text>
</comment>
<evidence type="ECO:0000313" key="2">
    <source>
        <dbReference type="Proteomes" id="UP000295285"/>
    </source>
</evidence>
<name>A0A4R4BL91_BACTU</name>
<accession>A0A4R4BL91</accession>
<dbReference type="Proteomes" id="UP000295285">
    <property type="component" value="Unassembled WGS sequence"/>
</dbReference>
<dbReference type="AlphaFoldDB" id="A0A4R4BL91"/>
<dbReference type="RefSeq" id="WP_131931399.1">
    <property type="nucleotide sequence ID" value="NZ_SMDF01000001.1"/>
</dbReference>
<dbReference type="EMBL" id="SMDG01000001">
    <property type="protein sequence ID" value="TCW59724.1"/>
    <property type="molecule type" value="Genomic_DNA"/>
</dbReference>